<name>A0A8U0A7E4_9EURY</name>
<dbReference type="InterPro" id="IPR029063">
    <property type="entry name" value="SAM-dependent_MTases_sf"/>
</dbReference>
<feature type="domain" description="Methyltransferase type 11" evidence="1">
    <location>
        <begin position="46"/>
        <end position="139"/>
    </location>
</feature>
<proteinExistence type="predicted"/>
<dbReference type="PANTHER" id="PTHR43861">
    <property type="entry name" value="TRANS-ACONITATE 2-METHYLTRANSFERASE-RELATED"/>
    <property type="match status" value="1"/>
</dbReference>
<keyword evidence="2" id="KW-0808">Transferase</keyword>
<dbReference type="CDD" id="cd02440">
    <property type="entry name" value="AdoMet_MTases"/>
    <property type="match status" value="1"/>
</dbReference>
<dbReference type="GO" id="GO:0032259">
    <property type="term" value="P:methylation"/>
    <property type="evidence" value="ECO:0007669"/>
    <property type="project" value="UniProtKB-KW"/>
</dbReference>
<accession>A0A8U0A7E4</accession>
<evidence type="ECO:0000313" key="3">
    <source>
        <dbReference type="Proteomes" id="UP000831768"/>
    </source>
</evidence>
<keyword evidence="3" id="KW-1185">Reference proteome</keyword>
<dbReference type="EMBL" id="CP096019">
    <property type="protein sequence ID" value="UPM43923.1"/>
    <property type="molecule type" value="Genomic_DNA"/>
</dbReference>
<evidence type="ECO:0000259" key="1">
    <source>
        <dbReference type="Pfam" id="PF08241"/>
    </source>
</evidence>
<organism evidence="2 3">
    <name type="scientific">Halocatena salina</name>
    <dbReference type="NCBI Taxonomy" id="2934340"/>
    <lineage>
        <taxon>Archaea</taxon>
        <taxon>Methanobacteriati</taxon>
        <taxon>Methanobacteriota</taxon>
        <taxon>Stenosarchaea group</taxon>
        <taxon>Halobacteria</taxon>
        <taxon>Halobacteriales</taxon>
        <taxon>Natronomonadaceae</taxon>
        <taxon>Halocatena</taxon>
    </lineage>
</organism>
<reference evidence="2" key="1">
    <citation type="submission" date="2022-04" db="EMBL/GenBank/DDBJ databases">
        <title>Halocatena sp. nov., isolated from a salt lake.</title>
        <authorList>
            <person name="Cui H.-L."/>
        </authorList>
    </citation>
    <scope>NUCLEOTIDE SEQUENCE</scope>
    <source>
        <strain evidence="2">AD-1</strain>
    </source>
</reference>
<dbReference type="PANTHER" id="PTHR43861:SF1">
    <property type="entry name" value="TRANS-ACONITATE 2-METHYLTRANSFERASE"/>
    <property type="match status" value="1"/>
</dbReference>
<dbReference type="AlphaFoldDB" id="A0A8U0A7E4"/>
<dbReference type="InterPro" id="IPR013216">
    <property type="entry name" value="Methyltransf_11"/>
</dbReference>
<evidence type="ECO:0000313" key="2">
    <source>
        <dbReference type="EMBL" id="UPM43923.1"/>
    </source>
</evidence>
<gene>
    <name evidence="2" type="ORF">MW046_05635</name>
</gene>
<dbReference type="SUPFAM" id="SSF53335">
    <property type="entry name" value="S-adenosyl-L-methionine-dependent methyltransferases"/>
    <property type="match status" value="1"/>
</dbReference>
<dbReference type="GeneID" id="71927508"/>
<sequence>MDDRKHVQRAYDEITESYAEYRTAGGNERERLEGFLDRLSETARVLDAGCGHGAPILARLASETEAIGVEFSRGQVESATENAPTASLLQGDMISLPVRDGTVDAVTAFHSLIHVPLDHHQRVLDEFARVLRPAGYLLFTEGTEAWQGENPDWLDSGVEMQWEIAGPTATERQLRAAGFSVLDKWTVESGLTDDEAMFTLFLARLATDST</sequence>
<dbReference type="GO" id="GO:0008757">
    <property type="term" value="F:S-adenosylmethionine-dependent methyltransferase activity"/>
    <property type="evidence" value="ECO:0007669"/>
    <property type="project" value="InterPro"/>
</dbReference>
<dbReference type="RefSeq" id="WP_247994581.1">
    <property type="nucleotide sequence ID" value="NZ_CP096019.1"/>
</dbReference>
<dbReference type="Gene3D" id="3.40.50.150">
    <property type="entry name" value="Vaccinia Virus protein VP39"/>
    <property type="match status" value="1"/>
</dbReference>
<dbReference type="Proteomes" id="UP000831768">
    <property type="component" value="Chromosome"/>
</dbReference>
<keyword evidence="2" id="KW-0489">Methyltransferase</keyword>
<dbReference type="Pfam" id="PF08241">
    <property type="entry name" value="Methyltransf_11"/>
    <property type="match status" value="1"/>
</dbReference>
<dbReference type="KEGG" id="haad:MW046_05635"/>
<protein>
    <submittedName>
        <fullName evidence="2">Class I SAM-dependent methyltransferase</fullName>
    </submittedName>
</protein>